<gene>
    <name evidence="1" type="ORF">MAESPC_04586</name>
</gene>
<evidence type="ECO:0000313" key="1">
    <source>
        <dbReference type="EMBL" id="EPF17925.1"/>
    </source>
</evidence>
<accession>S3IY76</accession>
<dbReference type="OrthoDB" id="468399at2"/>
<organism evidence="1 2">
    <name type="scientific">Microcystis aeruginosa SPC777</name>
    <dbReference type="NCBI Taxonomy" id="482300"/>
    <lineage>
        <taxon>Bacteria</taxon>
        <taxon>Bacillati</taxon>
        <taxon>Cyanobacteriota</taxon>
        <taxon>Cyanophyceae</taxon>
        <taxon>Oscillatoriophycideae</taxon>
        <taxon>Chroococcales</taxon>
        <taxon>Microcystaceae</taxon>
        <taxon>Microcystis</taxon>
    </lineage>
</organism>
<dbReference type="AlphaFoldDB" id="S3IY76"/>
<dbReference type="Proteomes" id="UP000014617">
    <property type="component" value="Unassembled WGS sequence"/>
</dbReference>
<sequence>MNHDQDDETNLERRQELLHDEEAFRLHQEEKLLRTARRSNTCALAMLLAKLPYNQPHRGK</sequence>
<protein>
    <submittedName>
        <fullName evidence="1">Uncharacterized protein</fullName>
    </submittedName>
</protein>
<name>S3IY76_MICAE</name>
<dbReference type="RefSeq" id="WP_016516934.1">
    <property type="nucleotide sequence ID" value="NZ_ASZQ01000267.1"/>
</dbReference>
<reference evidence="1 2" key="1">
    <citation type="journal article" date="2013" name="Genome Announc.">
        <title>Draft Genome Sequence of the Brazilian Toxic Bloom-Forming Cyanobacterium Microcystis aeruginosa Strain SPC777.</title>
        <authorList>
            <person name="Fiore M.F."/>
            <person name="Alvarenga D.O."/>
            <person name="Varani A.M."/>
            <person name="Hoff-Risseti C."/>
            <person name="Crespim E."/>
            <person name="Ramos R.T."/>
            <person name="Silva A."/>
            <person name="Schaker P.D."/>
            <person name="Heck K."/>
            <person name="Rigonato J."/>
            <person name="Schneider M.P."/>
        </authorList>
    </citation>
    <scope>NUCLEOTIDE SEQUENCE [LARGE SCALE GENOMIC DNA]</scope>
    <source>
        <strain evidence="2">SPC 777</strain>
    </source>
</reference>
<dbReference type="PATRIC" id="fig|482300.6.peg.5079"/>
<comment type="caution">
    <text evidence="1">The sequence shown here is derived from an EMBL/GenBank/DDBJ whole genome shotgun (WGS) entry which is preliminary data.</text>
</comment>
<dbReference type="EMBL" id="ASZQ01000267">
    <property type="protein sequence ID" value="EPF17925.1"/>
    <property type="molecule type" value="Genomic_DNA"/>
</dbReference>
<proteinExistence type="predicted"/>
<evidence type="ECO:0000313" key="2">
    <source>
        <dbReference type="Proteomes" id="UP000014617"/>
    </source>
</evidence>